<organism evidence="1 2">
    <name type="scientific">Dentiscutata heterogama</name>
    <dbReference type="NCBI Taxonomy" id="1316150"/>
    <lineage>
        <taxon>Eukaryota</taxon>
        <taxon>Fungi</taxon>
        <taxon>Fungi incertae sedis</taxon>
        <taxon>Mucoromycota</taxon>
        <taxon>Glomeromycotina</taxon>
        <taxon>Glomeromycetes</taxon>
        <taxon>Diversisporales</taxon>
        <taxon>Gigasporaceae</taxon>
        <taxon>Dentiscutata</taxon>
    </lineage>
</organism>
<evidence type="ECO:0000313" key="2">
    <source>
        <dbReference type="Proteomes" id="UP000789702"/>
    </source>
</evidence>
<reference evidence="1" key="1">
    <citation type="submission" date="2021-06" db="EMBL/GenBank/DDBJ databases">
        <authorList>
            <person name="Kallberg Y."/>
            <person name="Tangrot J."/>
            <person name="Rosling A."/>
        </authorList>
    </citation>
    <scope>NUCLEOTIDE SEQUENCE</scope>
    <source>
        <strain evidence="1">IL203A</strain>
    </source>
</reference>
<comment type="caution">
    <text evidence="1">The sequence shown here is derived from an EMBL/GenBank/DDBJ whole genome shotgun (WGS) entry which is preliminary data.</text>
</comment>
<feature type="non-terminal residue" evidence="1">
    <location>
        <position position="1"/>
    </location>
</feature>
<dbReference type="EMBL" id="CAJVPU010057500">
    <property type="protein sequence ID" value="CAG8772164.1"/>
    <property type="molecule type" value="Genomic_DNA"/>
</dbReference>
<protein>
    <submittedName>
        <fullName evidence="1">6891_t:CDS:1</fullName>
    </submittedName>
</protein>
<sequence length="180" mass="21284">EAIHISAKGNVKEDKDVIRIEKNEKEIENEKGEHKTHNYYKALAKTESANETCPNSPWYQDGTESYKRNVPESYPKSAKDKSLDKRYGLGLYYQNEVEFRKNEQQPYKNEFRDRDCVNNDETIVNEEDKEKEEGIKILIEKEKIDRVCELWMKRVDKFQKTTSKVKEHTSMKPVKAEEDS</sequence>
<keyword evidence="2" id="KW-1185">Reference proteome</keyword>
<proteinExistence type="predicted"/>
<gene>
    <name evidence="1" type="ORF">DHETER_LOCUS15896</name>
</gene>
<feature type="non-terminal residue" evidence="1">
    <location>
        <position position="180"/>
    </location>
</feature>
<evidence type="ECO:0000313" key="1">
    <source>
        <dbReference type="EMBL" id="CAG8772164.1"/>
    </source>
</evidence>
<accession>A0ACA9R144</accession>
<name>A0ACA9R144_9GLOM</name>
<dbReference type="Proteomes" id="UP000789702">
    <property type="component" value="Unassembled WGS sequence"/>
</dbReference>